<name>A0ACC6PQZ9_9ACTN</name>
<comment type="caution">
    <text evidence="1">The sequence shown here is derived from an EMBL/GenBank/DDBJ whole genome shotgun (WGS) entry which is preliminary data.</text>
</comment>
<dbReference type="EMBL" id="JBBKAJ010000022">
    <property type="protein sequence ID" value="MEJ8633372.1"/>
    <property type="molecule type" value="Genomic_DNA"/>
</dbReference>
<reference evidence="1" key="1">
    <citation type="submission" date="2024-03" db="EMBL/GenBank/DDBJ databases">
        <title>Novel Streptomyces species of biotechnological and ecological value are a feature of Machair soil.</title>
        <authorList>
            <person name="Prole J.R."/>
            <person name="Goodfellow M."/>
            <person name="Allenby N."/>
            <person name="Ward A.C."/>
        </authorList>
    </citation>
    <scope>NUCLEOTIDE SEQUENCE</scope>
    <source>
        <strain evidence="1">MS2.AVA.5</strain>
    </source>
</reference>
<evidence type="ECO:0000313" key="2">
    <source>
        <dbReference type="Proteomes" id="UP001377168"/>
    </source>
</evidence>
<protein>
    <submittedName>
        <fullName evidence="1">Uncharacterized protein</fullName>
    </submittedName>
</protein>
<accession>A0ACC6PQZ9</accession>
<proteinExistence type="predicted"/>
<sequence>MTVTRPPDAPPRGEEDECGDVRTAGGDVHAVPAPDAESWKAVADLLVAPVRTAFLCVAAATVVAAVLVVWFT</sequence>
<gene>
    <name evidence="1" type="ORF">WKI67_08180</name>
</gene>
<evidence type="ECO:0000313" key="1">
    <source>
        <dbReference type="EMBL" id="MEJ8633372.1"/>
    </source>
</evidence>
<keyword evidence="2" id="KW-1185">Reference proteome</keyword>
<organism evidence="1 2">
    <name type="scientific">Streptomyces achmelvichensis</name>
    <dbReference type="NCBI Taxonomy" id="3134111"/>
    <lineage>
        <taxon>Bacteria</taxon>
        <taxon>Bacillati</taxon>
        <taxon>Actinomycetota</taxon>
        <taxon>Actinomycetes</taxon>
        <taxon>Kitasatosporales</taxon>
        <taxon>Streptomycetaceae</taxon>
        <taxon>Streptomyces</taxon>
    </lineage>
</organism>
<dbReference type="Proteomes" id="UP001377168">
    <property type="component" value="Unassembled WGS sequence"/>
</dbReference>